<dbReference type="InterPro" id="IPR016631">
    <property type="entry name" value="Regulatory_RpfE"/>
</dbReference>
<dbReference type="PIRSF" id="PIRSF015283">
    <property type="entry name" value="Regulatory_RpfE"/>
    <property type="match status" value="1"/>
</dbReference>
<dbReference type="Proteomes" id="UP001158049">
    <property type="component" value="Unassembled WGS sequence"/>
</dbReference>
<evidence type="ECO:0000313" key="1">
    <source>
        <dbReference type="EMBL" id="SMP70713.1"/>
    </source>
</evidence>
<gene>
    <name evidence="1" type="ORF">SAMN06295970_11665</name>
</gene>
<accession>A0ABY1QGL9</accession>
<evidence type="ECO:0008006" key="3">
    <source>
        <dbReference type="Google" id="ProtNLM"/>
    </source>
</evidence>
<evidence type="ECO:0000313" key="2">
    <source>
        <dbReference type="Proteomes" id="UP001158049"/>
    </source>
</evidence>
<comment type="caution">
    <text evidence="1">The sequence shown here is derived from an EMBL/GenBank/DDBJ whole genome shotgun (WGS) entry which is preliminary data.</text>
</comment>
<name>A0ABY1QGL9_9BURK</name>
<dbReference type="RefSeq" id="WP_283443837.1">
    <property type="nucleotide sequence ID" value="NZ_FXUL01000016.1"/>
</dbReference>
<keyword evidence="2" id="KW-1185">Reference proteome</keyword>
<sequence>MRHLDLLLPFSLPSPDLAADLLRALRLPSFALLAARAKAGPLQVSDGFARALPHEAWLAERFALQPGMAQGGSPPVAPAAMAAHGLEAGQGRWFMLQPAHLHVARDHLVLTDQRQLALDEPESRALFDSAQALLADAGMPLLYGDARTWFMRAGDWRGLQTSTMDAACGHNIDIWMPKGPDERAWRKLQNEIQMEWHAHPVNEARAERNMKPVNSVWLWGGGESGSDRPASGYSHAWGLTGWTGALAATVPASGGIDAAGVIAAAPARGLLMADTFAAPALAGDWALWIDAWHAIETDWLAPLLAALQAGKLDSLALVLGDGTRLRELTASRSSLRKFWVQPSLSRLVP</sequence>
<protein>
    <recommendedName>
        <fullName evidence="3">Regulatory protein, RpfE type</fullName>
    </recommendedName>
</protein>
<reference evidence="1 2" key="1">
    <citation type="submission" date="2017-05" db="EMBL/GenBank/DDBJ databases">
        <authorList>
            <person name="Varghese N."/>
            <person name="Submissions S."/>
        </authorList>
    </citation>
    <scope>NUCLEOTIDE SEQUENCE [LARGE SCALE GENOMIC DNA]</scope>
    <source>
        <strain evidence="1 2">DSM 26001</strain>
    </source>
</reference>
<organism evidence="1 2">
    <name type="scientific">Noviherbaspirillum suwonense</name>
    <dbReference type="NCBI Taxonomy" id="1224511"/>
    <lineage>
        <taxon>Bacteria</taxon>
        <taxon>Pseudomonadati</taxon>
        <taxon>Pseudomonadota</taxon>
        <taxon>Betaproteobacteria</taxon>
        <taxon>Burkholderiales</taxon>
        <taxon>Oxalobacteraceae</taxon>
        <taxon>Noviherbaspirillum</taxon>
    </lineage>
</organism>
<dbReference type="EMBL" id="FXUL01000016">
    <property type="protein sequence ID" value="SMP70713.1"/>
    <property type="molecule type" value="Genomic_DNA"/>
</dbReference>
<proteinExistence type="predicted"/>